<dbReference type="InterPro" id="IPR035965">
    <property type="entry name" value="PAS-like_dom_sf"/>
</dbReference>
<dbReference type="EC" id="2.7.13.3" evidence="2"/>
<keyword evidence="3" id="KW-0808">Transferase</keyword>
<evidence type="ECO:0000313" key="9">
    <source>
        <dbReference type="EMBL" id="MDN7024483.1"/>
    </source>
</evidence>
<reference evidence="9" key="1">
    <citation type="submission" date="2019-05" db="EMBL/GenBank/DDBJ databases">
        <title>Methanoculleus sp. FWC-SCC1, a methanogenic archaeon isolated from deep marine cold seep.</title>
        <authorList>
            <person name="Chen Y.-W."/>
            <person name="Chen S.-C."/>
            <person name="Teng N.-H."/>
            <person name="Lai M.-C."/>
        </authorList>
    </citation>
    <scope>NUCLEOTIDE SEQUENCE</scope>
    <source>
        <strain evidence="9">FWC-SCC1</strain>
    </source>
</reference>
<evidence type="ECO:0000256" key="6">
    <source>
        <dbReference type="SAM" id="Coils"/>
    </source>
</evidence>
<evidence type="ECO:0000256" key="2">
    <source>
        <dbReference type="ARBA" id="ARBA00012438"/>
    </source>
</evidence>
<dbReference type="Gene3D" id="3.30.565.10">
    <property type="entry name" value="Histidine kinase-like ATPase, C-terminal domain"/>
    <property type="match status" value="1"/>
</dbReference>
<dbReference type="SUPFAM" id="SSF55874">
    <property type="entry name" value="ATPase domain of HSP90 chaperone/DNA topoisomerase II/histidine kinase"/>
    <property type="match status" value="1"/>
</dbReference>
<dbReference type="RefSeq" id="WP_301663586.1">
    <property type="nucleotide sequence ID" value="NZ_VCYH01000003.1"/>
</dbReference>
<protein>
    <recommendedName>
        <fullName evidence="2">histidine kinase</fullName>
        <ecNumber evidence="2">2.7.13.3</ecNumber>
    </recommendedName>
</protein>
<dbReference type="SUPFAM" id="SSF55785">
    <property type="entry name" value="PYP-like sensor domain (PAS domain)"/>
    <property type="match status" value="1"/>
</dbReference>
<evidence type="ECO:0000256" key="3">
    <source>
        <dbReference type="ARBA" id="ARBA00022679"/>
    </source>
</evidence>
<keyword evidence="4 9" id="KW-0418">Kinase</keyword>
<dbReference type="PANTHER" id="PTHR42878">
    <property type="entry name" value="TWO-COMPONENT HISTIDINE KINASE"/>
    <property type="match status" value="1"/>
</dbReference>
<evidence type="ECO:0000256" key="4">
    <source>
        <dbReference type="ARBA" id="ARBA00022777"/>
    </source>
</evidence>
<dbReference type="InterPro" id="IPR003594">
    <property type="entry name" value="HATPase_dom"/>
</dbReference>
<dbReference type="GO" id="GO:0016301">
    <property type="term" value="F:kinase activity"/>
    <property type="evidence" value="ECO:0007669"/>
    <property type="project" value="UniProtKB-KW"/>
</dbReference>
<dbReference type="InterPro" id="IPR005467">
    <property type="entry name" value="His_kinase_dom"/>
</dbReference>
<dbReference type="PROSITE" id="PS50109">
    <property type="entry name" value="HIS_KIN"/>
    <property type="match status" value="1"/>
</dbReference>
<dbReference type="InterPro" id="IPR004358">
    <property type="entry name" value="Sig_transdc_His_kin-like_C"/>
</dbReference>
<gene>
    <name evidence="9" type="ORF">FGU65_06200</name>
</gene>
<keyword evidence="5" id="KW-0472">Membrane</keyword>
<dbReference type="SMART" id="SM00387">
    <property type="entry name" value="HATPase_c"/>
    <property type="match status" value="1"/>
</dbReference>
<evidence type="ECO:0000259" key="8">
    <source>
        <dbReference type="PROSITE" id="PS50112"/>
    </source>
</evidence>
<keyword evidence="10" id="KW-1185">Reference proteome</keyword>
<keyword evidence="6" id="KW-0175">Coiled coil</keyword>
<evidence type="ECO:0000256" key="1">
    <source>
        <dbReference type="ARBA" id="ARBA00000085"/>
    </source>
</evidence>
<evidence type="ECO:0000259" key="7">
    <source>
        <dbReference type="PROSITE" id="PS50109"/>
    </source>
</evidence>
<dbReference type="Pfam" id="PF02518">
    <property type="entry name" value="HATPase_c"/>
    <property type="match status" value="1"/>
</dbReference>
<dbReference type="Gene3D" id="3.30.450.20">
    <property type="entry name" value="PAS domain"/>
    <property type="match status" value="1"/>
</dbReference>
<dbReference type="SMART" id="SM00091">
    <property type="entry name" value="PAS"/>
    <property type="match status" value="1"/>
</dbReference>
<comment type="catalytic activity">
    <reaction evidence="1">
        <text>ATP + protein L-histidine = ADP + protein N-phospho-L-histidine.</text>
        <dbReference type="EC" id="2.7.13.3"/>
    </reaction>
</comment>
<dbReference type="CDD" id="cd00130">
    <property type="entry name" value="PAS"/>
    <property type="match status" value="1"/>
</dbReference>
<dbReference type="Proteomes" id="UP001168338">
    <property type="component" value="Unassembled WGS sequence"/>
</dbReference>
<comment type="caution">
    <text evidence="9">The sequence shown here is derived from an EMBL/GenBank/DDBJ whole genome shotgun (WGS) entry which is preliminary data.</text>
</comment>
<dbReference type="EMBL" id="VCYH01000003">
    <property type="protein sequence ID" value="MDN7024483.1"/>
    <property type="molecule type" value="Genomic_DNA"/>
</dbReference>
<proteinExistence type="predicted"/>
<dbReference type="InterPro" id="IPR050351">
    <property type="entry name" value="BphY/WalK/GraS-like"/>
</dbReference>
<feature type="coiled-coil region" evidence="6">
    <location>
        <begin position="175"/>
        <end position="223"/>
    </location>
</feature>
<evidence type="ECO:0000313" key="10">
    <source>
        <dbReference type="Proteomes" id="UP001168338"/>
    </source>
</evidence>
<dbReference type="InterPro" id="IPR000014">
    <property type="entry name" value="PAS"/>
</dbReference>
<dbReference type="InterPro" id="IPR036890">
    <property type="entry name" value="HATPase_C_sf"/>
</dbReference>
<dbReference type="NCBIfam" id="TIGR00229">
    <property type="entry name" value="sensory_box"/>
    <property type="match status" value="1"/>
</dbReference>
<dbReference type="Pfam" id="PF13426">
    <property type="entry name" value="PAS_9"/>
    <property type="match status" value="1"/>
</dbReference>
<name>A0ABT8M981_9EURY</name>
<feature type="domain" description="Histidine kinase" evidence="7">
    <location>
        <begin position="351"/>
        <end position="455"/>
    </location>
</feature>
<organism evidence="9 10">
    <name type="scientific">Methanoculleus frigidifontis</name>
    <dbReference type="NCBI Taxonomy" id="2584085"/>
    <lineage>
        <taxon>Archaea</taxon>
        <taxon>Methanobacteriati</taxon>
        <taxon>Methanobacteriota</taxon>
        <taxon>Stenosarchaea group</taxon>
        <taxon>Methanomicrobia</taxon>
        <taxon>Methanomicrobiales</taxon>
        <taxon>Methanomicrobiaceae</taxon>
        <taxon>Methanoculleus</taxon>
    </lineage>
</organism>
<dbReference type="CDD" id="cd00075">
    <property type="entry name" value="HATPase"/>
    <property type="match status" value="1"/>
</dbReference>
<feature type="domain" description="PAS" evidence="8">
    <location>
        <begin position="66"/>
        <end position="129"/>
    </location>
</feature>
<sequence>MQKPEQQPDTSAPRLPREEELLHVIEELYGGFAEAEETLSAIRRGEVDAFLVSTDEGEKIYTLKTAEHPYRILIEQMREGAAILSADGTILYSNASFARLLGMPLEKVMGESVHGFIGPAGAEDFRQTMAAGEPAGSTGESALQANGGGLVPVHLSLKPMPMDGVQAYSLVVFDLTERKVAEERLQRAYDELEDRVNERTAELAASNARLQVEIEERKRAEAALVRRTDDLVLKSEELEAARDEANIYLDIMTHDVRNANNVSSMYADLLVDLTAGDLQTYAEKLQGSIGRSSEILMNVATIRRTQTEGGRLVPVNLDAVIKEEIRNFPGAAIRYDDPEVEVLADNLLPVIFTNLIGNAVKFGGADVAVTITVEGRGAEVLVTVADTGPGVPDEVKGKLFHRFERGRASGRGEGLGLYIVRTLVERYGGTIRIEDRVAGKPEEGAAFRFTLRRTDRSENA</sequence>
<evidence type="ECO:0000256" key="5">
    <source>
        <dbReference type="ARBA" id="ARBA00023136"/>
    </source>
</evidence>
<dbReference type="PANTHER" id="PTHR42878:SF15">
    <property type="entry name" value="BACTERIOPHYTOCHROME"/>
    <property type="match status" value="1"/>
</dbReference>
<dbReference type="PROSITE" id="PS50112">
    <property type="entry name" value="PAS"/>
    <property type="match status" value="1"/>
</dbReference>
<dbReference type="PRINTS" id="PR00344">
    <property type="entry name" value="BCTRLSENSOR"/>
</dbReference>
<accession>A0ABT8M981</accession>